<dbReference type="EMBL" id="BAQD01000087">
    <property type="protein sequence ID" value="GBQ08254.1"/>
    <property type="molecule type" value="Genomic_DNA"/>
</dbReference>
<evidence type="ECO:0000313" key="4">
    <source>
        <dbReference type="Proteomes" id="UP001062901"/>
    </source>
</evidence>
<reference evidence="3" key="1">
    <citation type="submission" date="2013-04" db="EMBL/GenBank/DDBJ databases">
        <title>The genome sequencing project of 58 acetic acid bacteria.</title>
        <authorList>
            <person name="Okamoto-Kainuma A."/>
            <person name="Ishikawa M."/>
            <person name="Umino S."/>
            <person name="Koizumi Y."/>
            <person name="Shiwa Y."/>
            <person name="Yoshikawa H."/>
            <person name="Matsutani M."/>
            <person name="Matsushita K."/>
        </authorList>
    </citation>
    <scope>NUCLEOTIDE SEQUENCE</scope>
    <source>
        <strain evidence="3">DSM 15669</strain>
    </source>
</reference>
<name>A0ABQ0P0N1_9PROT</name>
<comment type="caution">
    <text evidence="3">The sequence shown here is derived from an EMBL/GenBank/DDBJ whole genome shotgun (WGS) entry which is preliminary data.</text>
</comment>
<feature type="signal peptide" evidence="2">
    <location>
        <begin position="1"/>
        <end position="23"/>
    </location>
</feature>
<accession>A0ABQ0P0N1</accession>
<sequence>MKASAFFFSLIAASVVGSSAAVAAPAGGKMSFFACHKEFQSAKKSGTLNGQKYADFKAAHCSNNSETKAPEEAPKKEAKTASAPAAPAASGNVVFPNGVSSEFASLSAGKARQKTCLKQYNANKANGGNGTLKWIQRGGGYYSQCNSRLKGSAAQ</sequence>
<protein>
    <submittedName>
        <fullName evidence="3">Uncharacterized protein</fullName>
    </submittedName>
</protein>
<evidence type="ECO:0000256" key="2">
    <source>
        <dbReference type="SAM" id="SignalP"/>
    </source>
</evidence>
<dbReference type="RefSeq" id="WP_018980809.1">
    <property type="nucleotide sequence ID" value="NZ_BAQD01000087.1"/>
</dbReference>
<evidence type="ECO:0000256" key="1">
    <source>
        <dbReference type="SAM" id="MobiDB-lite"/>
    </source>
</evidence>
<organism evidence="3 4">
    <name type="scientific">Saccharibacter floricola DSM 15669</name>
    <dbReference type="NCBI Taxonomy" id="1123227"/>
    <lineage>
        <taxon>Bacteria</taxon>
        <taxon>Pseudomonadati</taxon>
        <taxon>Pseudomonadota</taxon>
        <taxon>Alphaproteobacteria</taxon>
        <taxon>Acetobacterales</taxon>
        <taxon>Acetobacteraceae</taxon>
        <taxon>Saccharibacter</taxon>
    </lineage>
</organism>
<feature type="chain" id="PRO_5045947219" evidence="2">
    <location>
        <begin position="24"/>
        <end position="155"/>
    </location>
</feature>
<keyword evidence="4" id="KW-1185">Reference proteome</keyword>
<evidence type="ECO:0000313" key="3">
    <source>
        <dbReference type="EMBL" id="GBQ08254.1"/>
    </source>
</evidence>
<feature type="compositionally biased region" description="Basic and acidic residues" evidence="1">
    <location>
        <begin position="68"/>
        <end position="79"/>
    </location>
</feature>
<gene>
    <name evidence="3" type="ORF">AA15669_1702</name>
</gene>
<keyword evidence="2" id="KW-0732">Signal</keyword>
<proteinExistence type="predicted"/>
<feature type="region of interest" description="Disordered" evidence="1">
    <location>
        <begin position="63"/>
        <end position="88"/>
    </location>
</feature>
<dbReference type="Proteomes" id="UP001062901">
    <property type="component" value="Unassembled WGS sequence"/>
</dbReference>